<sequence>MDAMRISLAGLDARMLALDLEQPEQPDAPDPSRVRRALVRAAEGLAGTLVREGGTLRLEEVRAAALLLDAAHLALGTVLVEAGEGTRLANVEMSLEQRPGHFALDLRSPSVELRGFALGIGELELRGTIRVHGFRLSIGDEASQVSGDIVEIESFELRTGNVALSVELLAGTRIAIGWGKPGFRLGAESIKASALRFDAGKTRIRAHGFVADDVAFASGGLTLAHASVASAEVTADLFSEVGAAPASRRSERPRASQVPRTPWVSWTTLDRVAGNVDVDVDVDLTVPILGHRKATHRLRVPVELGTIDYRALESDLATLENSLLDFSVRDRALVLERGIPLLPTRGRGKPIVIWDLSPADVALAERNRVRLAVLPSARLAREQEEPEEPRESGKRSFGLEHLGLLSIDVRLSVAQVESTVARNARDAKVSIERIDSLVVQGNVFHDPAGEGRPGSVLGEASNVALSPSFSLGQRVVAIGRLVLLHVTSFEVAFAGLKPTAVRVNLEGASLDRVTTTLSPARGPNDAPSSDVPSRIASSRA</sequence>
<dbReference type="Proteomes" id="UP000064967">
    <property type="component" value="Chromosome"/>
</dbReference>
<dbReference type="EMBL" id="CP012333">
    <property type="protein sequence ID" value="AKU94783.1"/>
    <property type="molecule type" value="Genomic_DNA"/>
</dbReference>
<keyword evidence="3" id="KW-1185">Reference proteome</keyword>
<proteinExistence type="predicted"/>
<evidence type="ECO:0000313" key="3">
    <source>
        <dbReference type="Proteomes" id="UP000064967"/>
    </source>
</evidence>
<accession>A0A0K1PMN3</accession>
<evidence type="ECO:0000256" key="1">
    <source>
        <dbReference type="SAM" id="MobiDB-lite"/>
    </source>
</evidence>
<reference evidence="2 3" key="1">
    <citation type="submission" date="2015-08" db="EMBL/GenBank/DDBJ databases">
        <authorList>
            <person name="Babu N.S."/>
            <person name="Beckwith C.J."/>
            <person name="Beseler K.G."/>
            <person name="Brison A."/>
            <person name="Carone J.V."/>
            <person name="Caskin T.P."/>
            <person name="Diamond M."/>
            <person name="Durham M.E."/>
            <person name="Foxe J.M."/>
            <person name="Go M."/>
            <person name="Henderson B.A."/>
            <person name="Jones I.B."/>
            <person name="McGettigan J.A."/>
            <person name="Micheletti S.J."/>
            <person name="Nasrallah M.E."/>
            <person name="Ortiz D."/>
            <person name="Piller C.R."/>
            <person name="Privatt S.R."/>
            <person name="Schneider S.L."/>
            <person name="Sharp S."/>
            <person name="Smith T.C."/>
            <person name="Stanton J.D."/>
            <person name="Ullery H.E."/>
            <person name="Wilson R.J."/>
            <person name="Serrano M.G."/>
            <person name="Buck G."/>
            <person name="Lee V."/>
            <person name="Wang Y."/>
            <person name="Carvalho R."/>
            <person name="Voegtly L."/>
            <person name="Shi R."/>
            <person name="Duckworth R."/>
            <person name="Johnson A."/>
            <person name="Loviza R."/>
            <person name="Walstead R."/>
            <person name="Shah Z."/>
            <person name="Kiflezghi M."/>
            <person name="Wade K."/>
            <person name="Ball S.L."/>
            <person name="Bradley K.W."/>
            <person name="Asai D.J."/>
            <person name="Bowman C.A."/>
            <person name="Russell D.A."/>
            <person name="Pope W.H."/>
            <person name="Jacobs-Sera D."/>
            <person name="Hendrix R.W."/>
            <person name="Hatfull G.F."/>
        </authorList>
    </citation>
    <scope>NUCLEOTIDE SEQUENCE [LARGE SCALE GENOMIC DNA]</scope>
    <source>
        <strain evidence="2 3">DSM 27648</strain>
    </source>
</reference>
<organism evidence="2 3">
    <name type="scientific">Labilithrix luteola</name>
    <dbReference type="NCBI Taxonomy" id="1391654"/>
    <lineage>
        <taxon>Bacteria</taxon>
        <taxon>Pseudomonadati</taxon>
        <taxon>Myxococcota</taxon>
        <taxon>Polyangia</taxon>
        <taxon>Polyangiales</taxon>
        <taxon>Labilitrichaceae</taxon>
        <taxon>Labilithrix</taxon>
    </lineage>
</organism>
<name>A0A0K1PMN3_9BACT</name>
<feature type="compositionally biased region" description="Polar residues" evidence="1">
    <location>
        <begin position="526"/>
        <end position="540"/>
    </location>
</feature>
<feature type="region of interest" description="Disordered" evidence="1">
    <location>
        <begin position="514"/>
        <end position="540"/>
    </location>
</feature>
<evidence type="ECO:0000313" key="2">
    <source>
        <dbReference type="EMBL" id="AKU94783.1"/>
    </source>
</evidence>
<protein>
    <submittedName>
        <fullName evidence="2">Uncharacterized protein</fullName>
    </submittedName>
</protein>
<dbReference type="KEGG" id="llu:AKJ09_01447"/>
<gene>
    <name evidence="2" type="ORF">AKJ09_01447</name>
</gene>
<dbReference type="AlphaFoldDB" id="A0A0K1PMN3"/>